<evidence type="ECO:0000256" key="1">
    <source>
        <dbReference type="SAM" id="Phobius"/>
    </source>
</evidence>
<accession>A0ABR2GPD3</accession>
<dbReference type="Proteomes" id="UP001470230">
    <property type="component" value="Unassembled WGS sequence"/>
</dbReference>
<comment type="caution">
    <text evidence="3">The sequence shown here is derived from an EMBL/GenBank/DDBJ whole genome shotgun (WGS) entry which is preliminary data.</text>
</comment>
<gene>
    <name evidence="3" type="ORF">M9Y10_040584</name>
</gene>
<feature type="signal peptide" evidence="2">
    <location>
        <begin position="1"/>
        <end position="24"/>
    </location>
</feature>
<dbReference type="EMBL" id="JAPFFF010000075">
    <property type="protein sequence ID" value="KAK8835764.1"/>
    <property type="molecule type" value="Genomic_DNA"/>
</dbReference>
<proteinExistence type="predicted"/>
<evidence type="ECO:0000313" key="3">
    <source>
        <dbReference type="EMBL" id="KAK8835764.1"/>
    </source>
</evidence>
<keyword evidence="1" id="KW-0812">Transmembrane</keyword>
<keyword evidence="1" id="KW-1133">Transmembrane helix</keyword>
<organism evidence="3 4">
    <name type="scientific">Tritrichomonas musculus</name>
    <dbReference type="NCBI Taxonomy" id="1915356"/>
    <lineage>
        <taxon>Eukaryota</taxon>
        <taxon>Metamonada</taxon>
        <taxon>Parabasalia</taxon>
        <taxon>Tritrichomonadida</taxon>
        <taxon>Tritrichomonadidae</taxon>
        <taxon>Tritrichomonas</taxon>
    </lineage>
</organism>
<evidence type="ECO:0000313" key="4">
    <source>
        <dbReference type="Proteomes" id="UP001470230"/>
    </source>
</evidence>
<name>A0ABR2GPD3_9EUKA</name>
<feature type="transmembrane region" description="Helical" evidence="1">
    <location>
        <begin position="781"/>
        <end position="805"/>
    </location>
</feature>
<reference evidence="3 4" key="1">
    <citation type="submission" date="2024-04" db="EMBL/GenBank/DDBJ databases">
        <title>Tritrichomonas musculus Genome.</title>
        <authorList>
            <person name="Alves-Ferreira E."/>
            <person name="Grigg M."/>
            <person name="Lorenzi H."/>
            <person name="Galac M."/>
        </authorList>
    </citation>
    <scope>NUCLEOTIDE SEQUENCE [LARGE SCALE GENOMIC DNA]</scope>
    <source>
        <strain evidence="3 4">EAF2021</strain>
    </source>
</reference>
<evidence type="ECO:0000256" key="2">
    <source>
        <dbReference type="SAM" id="SignalP"/>
    </source>
</evidence>
<keyword evidence="1" id="KW-0472">Membrane</keyword>
<keyword evidence="2" id="KW-0732">Signal</keyword>
<protein>
    <submittedName>
        <fullName evidence="3">Uncharacterized protein</fullName>
    </submittedName>
</protein>
<keyword evidence="4" id="KW-1185">Reference proteome</keyword>
<sequence length="827" mass="92405">MSAVLLVFGDIMALVYEPLGTGGADDNLPTLIPLTSLIINVNPNCLNAFLSPSFNGGVVYTMTPLNVVMNNIKHDSKFISYHVDDTYSLVLLKPFGYSSRYNLKLIQNSAQIQSTEPEITLNLDFLKEIIESSYYDYKINFYVFCENADSMIARIPNMNYDITSTKGLLGDKLTYFLFTLKNNELRGNYDLTFKPFCKSNTDLYCYIRFPKKEPNVDTEYYLIKYGNRDGISLTGSGFLSEIFTLSTSSTYIYYKTFKDSLKTVKIQKPKALSVKLEDGKAAYKKISGSVVDPAITNPKRICIYADNSAQIIPFSRKYVTNKMETLYKNGLGFNIVDNDYSQITNDEDGCIVFDSKLLTGEFRYNLPASVTDLNIEIPSTGFNYVCICQEKDACNDCSSGLQTNEVKIENTLSKDPGSGINIKVFSNSIIRSSIFTNEHNVYVDPNYNLTLQNVDNVDLSDSTKIKFDLLSFSNAENVIIRAGSELNIKLSTLDAGKDFKVSTTSSLKLIVKDSSANLLAPTLYVFGEGEVNTFDYPFDKIVTIPDRYRTINLIKGAVLFCNKDADCEECNSNTYDEYKVLNRYEEVNIDIKSNIKYYFLLYTYSSRYLDADINKFSGQLINIGKDPRPSSGNLLSETEDCRLRLLHSTELVAMPYSAKVHGSKGSAYLNLLPSTLPKSLVVGFNEKLTLKSQDYRLIKTNITLQAQSDKADLVVDDNFKLDSYLFNLETAKEKTKVTIYCGNQDLDQVKAMLNASNQIELEIKSGYPKESSGGGGVSKGLIIGIVVAVVVVIIIVVVVVVIIIMKKRRNAAAASSNENIEKEADEI</sequence>
<feature type="chain" id="PRO_5046499547" evidence="2">
    <location>
        <begin position="25"/>
        <end position="827"/>
    </location>
</feature>